<evidence type="ECO:0000256" key="3">
    <source>
        <dbReference type="SAM" id="Coils"/>
    </source>
</evidence>
<proteinExistence type="inferred from homology"/>
<evidence type="ECO:0000313" key="5">
    <source>
        <dbReference type="Proteomes" id="UP000028878"/>
    </source>
</evidence>
<dbReference type="PANTHER" id="PTHR30203:SF25">
    <property type="entry name" value="OUTER MEMBRANE PROTEIN-RELATED"/>
    <property type="match status" value="1"/>
</dbReference>
<comment type="similarity">
    <text evidence="1 2">Belongs to the outer membrane factor (OMF) (TC 1.B.17) family.</text>
</comment>
<dbReference type="PANTHER" id="PTHR30203">
    <property type="entry name" value="OUTER MEMBRANE CATION EFFLUX PROTEIN"/>
    <property type="match status" value="1"/>
</dbReference>
<keyword evidence="3" id="KW-0175">Coiled coil</keyword>
<keyword evidence="5" id="KW-1185">Reference proteome</keyword>
<dbReference type="GO" id="GO:0005886">
    <property type="term" value="C:plasma membrane"/>
    <property type="evidence" value="ECO:0007669"/>
    <property type="project" value="UniProtKB-SubCell"/>
</dbReference>
<dbReference type="InterPro" id="IPR003423">
    <property type="entry name" value="OMP_efflux"/>
</dbReference>
<organism evidence="4 5">
    <name type="scientific">Hydrogenophaga intermedia</name>
    <dbReference type="NCBI Taxonomy" id="65786"/>
    <lineage>
        <taxon>Bacteria</taxon>
        <taxon>Pseudomonadati</taxon>
        <taxon>Pseudomonadota</taxon>
        <taxon>Betaproteobacteria</taxon>
        <taxon>Burkholderiales</taxon>
        <taxon>Comamonadaceae</taxon>
        <taxon>Hydrogenophaga</taxon>
    </lineage>
</organism>
<reference evidence="5" key="2">
    <citation type="submission" date="2014-11" db="EMBL/GenBank/DDBJ databases">
        <title>Draft genome sequence of Hydrogenophaga intermedia S1.</title>
        <authorList>
            <person name="Gan H.M."/>
            <person name="Chew T.H."/>
            <person name="Stolz A."/>
        </authorList>
    </citation>
    <scope>NUCLEOTIDE SEQUENCE [LARGE SCALE GENOMIC DNA]</scope>
    <source>
        <strain evidence="5">S1</strain>
    </source>
</reference>
<evidence type="ECO:0000256" key="1">
    <source>
        <dbReference type="ARBA" id="ARBA00007613"/>
    </source>
</evidence>
<dbReference type="SUPFAM" id="SSF56954">
    <property type="entry name" value="Outer membrane efflux proteins (OEP)"/>
    <property type="match status" value="1"/>
</dbReference>
<comment type="subcellular location">
    <subcellularLocation>
        <location evidence="2">Cell membrane</location>
        <topology evidence="2">Lipid-anchor</topology>
    </subcellularLocation>
</comment>
<evidence type="ECO:0000313" key="4">
    <source>
        <dbReference type="EMBL" id="CDN89189.1"/>
    </source>
</evidence>
<dbReference type="Gene3D" id="1.20.1600.10">
    <property type="entry name" value="Outer membrane efflux proteins (OEP)"/>
    <property type="match status" value="1"/>
</dbReference>
<keyword evidence="2" id="KW-0564">Palmitate</keyword>
<gene>
    <name evidence="4" type="ORF">BN948_03626</name>
</gene>
<dbReference type="Gene3D" id="2.20.200.10">
    <property type="entry name" value="Outer membrane efflux proteins (OEP)"/>
    <property type="match status" value="1"/>
</dbReference>
<sequence>MLFNDGTLSELQAEAAASNLDLQAAVARIEESRAQLGLARAAQAPQLAAEAGYARSAQSEYAPLARLGAPTTASSAWQLGLQAGWELDLWGHLRQLGVAADARLQASGYGAQAVRISVAGDIARTYLLLRGAQAQLALAGQQRAIAADLVRLAESRRRHGVATRFEAAAARAEVAVTDARRAQLKQQRDALMNALALLLGQAPRELDARLFDGAGPPPMPRELPIGVASELASQRPDILRADAQLRAALADIGAAEADFYPRIRLTGSLGLQASALSDLGDWGARRYSLGPSLYLPLFDGGRLQSQLALTQARHRTAAITYQQTVLNAWHEVDDALGAHVAERERHTQLTLAVAQQQAALDVARRAWQEGTADFTAVLVAQRTLIAGQAMLSECATAAALSVVALYRALGAGWSDALAEAPVRGKP</sequence>
<keyword evidence="2" id="KW-0472">Membrane</keyword>
<keyword evidence="2" id="KW-0449">Lipoprotein</keyword>
<dbReference type="NCBIfam" id="TIGR01845">
    <property type="entry name" value="outer_NodT"/>
    <property type="match status" value="1"/>
</dbReference>
<dbReference type="Proteomes" id="UP000028878">
    <property type="component" value="Unassembled WGS sequence"/>
</dbReference>
<name>A0A1L1PN97_HYDIT</name>
<accession>A0A1L1PN97</accession>
<reference evidence="5" key="1">
    <citation type="submission" date="2014-02" db="EMBL/GenBank/DDBJ databases">
        <authorList>
            <person name="Gan H."/>
        </authorList>
    </citation>
    <scope>NUCLEOTIDE SEQUENCE [LARGE SCALE GENOMIC DNA]</scope>
    <source>
        <strain evidence="5">S1</strain>
    </source>
</reference>
<keyword evidence="2" id="KW-1134">Transmembrane beta strand</keyword>
<dbReference type="Pfam" id="PF02321">
    <property type="entry name" value="OEP"/>
    <property type="match status" value="2"/>
</dbReference>
<dbReference type="EMBL" id="CCAE010000037">
    <property type="protein sequence ID" value="CDN89189.1"/>
    <property type="molecule type" value="Genomic_DNA"/>
</dbReference>
<protein>
    <submittedName>
        <fullName evidence="4">Multidrug efflux MFS outer membrane protein</fullName>
    </submittedName>
</protein>
<feature type="coiled-coil region" evidence="3">
    <location>
        <begin position="167"/>
        <end position="201"/>
    </location>
</feature>
<keyword evidence="2" id="KW-0812">Transmembrane</keyword>
<evidence type="ECO:0000256" key="2">
    <source>
        <dbReference type="RuleBase" id="RU362097"/>
    </source>
</evidence>
<dbReference type="AlphaFoldDB" id="A0A1L1PN97"/>
<dbReference type="InterPro" id="IPR010131">
    <property type="entry name" value="MdtP/NodT-like"/>
</dbReference>
<dbReference type="GO" id="GO:0015562">
    <property type="term" value="F:efflux transmembrane transporter activity"/>
    <property type="evidence" value="ECO:0007669"/>
    <property type="project" value="InterPro"/>
</dbReference>